<dbReference type="OrthoDB" id="1646215at2"/>
<dbReference type="RefSeq" id="WP_010294620.1">
    <property type="nucleotide sequence ID" value="NZ_BCMO01000018.1"/>
</dbReference>
<sequence length="119" mass="13634">MVQSLNAKAEYTTQGISYLGIGAKYGKILVGDQAFEFFNDNNVEDYIQIPWKNISAVYVHVTGNRVSRRFKIKTDKIDLDFSAKSSGSLLKVMREHLGNDKILRTASLWDTIRSRFKRK</sequence>
<dbReference type="Pfam" id="PF06115">
    <property type="entry name" value="DUF956"/>
    <property type="match status" value="1"/>
</dbReference>
<proteinExistence type="predicted"/>
<dbReference type="PIRSF" id="PIRSF021265">
    <property type="entry name" value="DUF956"/>
    <property type="match status" value="1"/>
</dbReference>
<dbReference type="GeneID" id="29576579"/>
<dbReference type="AlphaFoldDB" id="A0A222YEA7"/>
<dbReference type="InterPro" id="IPR010360">
    <property type="entry name" value="DUF956"/>
</dbReference>
<comment type="caution">
    <text evidence="1">The sequence shown here is derived from an EMBL/GenBank/DDBJ whole genome shotgun (WGS) entry which is preliminary data.</text>
</comment>
<dbReference type="OMA" id="ATWFRGI"/>
<evidence type="ECO:0000313" key="1">
    <source>
        <dbReference type="EMBL" id="MQR27010.1"/>
    </source>
</evidence>
<organism evidence="1 2">
    <name type="scientific">Leuconostoc mesenteroides</name>
    <dbReference type="NCBI Taxonomy" id="1245"/>
    <lineage>
        <taxon>Bacteria</taxon>
        <taxon>Bacillati</taxon>
        <taxon>Bacillota</taxon>
        <taxon>Bacilli</taxon>
        <taxon>Lactobacillales</taxon>
        <taxon>Lactobacillaceae</taxon>
        <taxon>Leuconostoc</taxon>
    </lineage>
</organism>
<evidence type="ECO:0000313" key="2">
    <source>
        <dbReference type="Proteomes" id="UP000469952"/>
    </source>
</evidence>
<dbReference type="STRING" id="1245.ARA02_07830"/>
<accession>A0A222YEA7</accession>
<dbReference type="Proteomes" id="UP000469952">
    <property type="component" value="Unassembled WGS sequence"/>
</dbReference>
<dbReference type="EMBL" id="WIPA01000009">
    <property type="protein sequence ID" value="MQR27010.1"/>
    <property type="molecule type" value="Genomic_DNA"/>
</dbReference>
<protein>
    <submittedName>
        <fullName evidence="1">DUF956 family protein</fullName>
    </submittedName>
</protein>
<reference evidence="1 2" key="1">
    <citation type="submission" date="2019-10" db="EMBL/GenBank/DDBJ databases">
        <title>WGS of Leuconostoc mesenteroides.</title>
        <authorList>
            <person name="Melo Bolivar J."/>
            <person name="Marino-Ramirez L."/>
            <person name="Villamil Diaz L.M."/>
        </authorList>
    </citation>
    <scope>NUCLEOTIDE SEQUENCE [LARGE SCALE GENOMIC DNA]</scope>
    <source>
        <strain evidence="1 2">M11</strain>
    </source>
</reference>
<name>A0A222YEA7_LEUME</name>
<gene>
    <name evidence="1" type="ORF">GFV13_06970</name>
</gene>